<proteinExistence type="predicted"/>
<organism evidence="3 4">
    <name type="scientific">Papaver somniferum</name>
    <name type="common">Opium poppy</name>
    <dbReference type="NCBI Taxonomy" id="3469"/>
    <lineage>
        <taxon>Eukaryota</taxon>
        <taxon>Viridiplantae</taxon>
        <taxon>Streptophyta</taxon>
        <taxon>Embryophyta</taxon>
        <taxon>Tracheophyta</taxon>
        <taxon>Spermatophyta</taxon>
        <taxon>Magnoliopsida</taxon>
        <taxon>Ranunculales</taxon>
        <taxon>Papaveraceae</taxon>
        <taxon>Papaveroideae</taxon>
        <taxon>Papaver</taxon>
    </lineage>
</organism>
<dbReference type="STRING" id="3469.A0A4Y7IIK2"/>
<dbReference type="PANTHER" id="PTHR31672">
    <property type="entry name" value="BNACNNG10540D PROTEIN"/>
    <property type="match status" value="1"/>
</dbReference>
<accession>A0A4Y7IIK2</accession>
<evidence type="ECO:0000259" key="2">
    <source>
        <dbReference type="Pfam" id="PF07734"/>
    </source>
</evidence>
<dbReference type="InterPro" id="IPR017451">
    <property type="entry name" value="F-box-assoc_interact_dom"/>
</dbReference>
<dbReference type="InterPro" id="IPR050796">
    <property type="entry name" value="SCF_F-box_component"/>
</dbReference>
<dbReference type="Pfam" id="PF00646">
    <property type="entry name" value="F-box"/>
    <property type="match status" value="1"/>
</dbReference>
<dbReference type="InterPro" id="IPR036047">
    <property type="entry name" value="F-box-like_dom_sf"/>
</dbReference>
<evidence type="ECO:0000313" key="3">
    <source>
        <dbReference type="EMBL" id="RZC47570.1"/>
    </source>
</evidence>
<protein>
    <submittedName>
        <fullName evidence="3">Uncharacterized protein</fullName>
    </submittedName>
</protein>
<dbReference type="PANTHER" id="PTHR31672:SF13">
    <property type="entry name" value="F-BOX PROTEIN CPR30-LIKE"/>
    <property type="match status" value="1"/>
</dbReference>
<dbReference type="InterPro" id="IPR001810">
    <property type="entry name" value="F-box_dom"/>
</dbReference>
<keyword evidence="4" id="KW-1185">Reference proteome</keyword>
<dbReference type="OMA" id="FEANCIQ"/>
<dbReference type="NCBIfam" id="TIGR01640">
    <property type="entry name" value="F_box_assoc_1"/>
    <property type="match status" value="1"/>
</dbReference>
<dbReference type="Gene3D" id="1.20.1280.50">
    <property type="match status" value="1"/>
</dbReference>
<dbReference type="Pfam" id="PF07734">
    <property type="entry name" value="FBA_1"/>
    <property type="match status" value="1"/>
</dbReference>
<sequence length="355" mass="40419">MASCSRKLPRISDKISSPSASVIANNNDLLIPILLYLPVRSLIVFKCVSKGWSSLISDPLFIRKYTIQARLSSPGLFLLKLSYADNFAYEFIRLDGKKVNGGVPLKFLNFVNDAPGLKIDGSCNGLICCSSFRCAPTSDETYYIYNPSTNRYKSILKFEHQPNSLVSVRSVSVAFNPLISPHYKVVFVWEVGKDQLQIEIFDLQTATWKVSGKPFRGHNDSFRRSGVFWNGSLHWINATKFGKWISLSNSFGYFDMEQELLMEMPVPPTPDIDEGYDRRIGSLHGVEFSILLVREEDKEEESNLVIHIPGKIICYKFKDMSFITTHNLSPNPIGEESLHYRWFYAHQYIESLAIV</sequence>
<feature type="domain" description="F-box" evidence="1">
    <location>
        <begin position="27"/>
        <end position="63"/>
    </location>
</feature>
<evidence type="ECO:0000313" key="4">
    <source>
        <dbReference type="Proteomes" id="UP000316621"/>
    </source>
</evidence>
<name>A0A4Y7IIK2_PAPSO</name>
<dbReference type="SUPFAM" id="SSF81383">
    <property type="entry name" value="F-box domain"/>
    <property type="match status" value="1"/>
</dbReference>
<dbReference type="Gramene" id="RZC47570">
    <property type="protein sequence ID" value="RZC47570"/>
    <property type="gene ID" value="C5167_040526"/>
</dbReference>
<dbReference type="SUPFAM" id="SSF50965">
    <property type="entry name" value="Galactose oxidase, central domain"/>
    <property type="match status" value="1"/>
</dbReference>
<gene>
    <name evidence="3" type="ORF">C5167_040526</name>
</gene>
<dbReference type="InterPro" id="IPR011043">
    <property type="entry name" value="Gal_Oxase/kelch_b-propeller"/>
</dbReference>
<dbReference type="AlphaFoldDB" id="A0A4Y7IIK2"/>
<dbReference type="InterPro" id="IPR006527">
    <property type="entry name" value="F-box-assoc_dom_typ1"/>
</dbReference>
<dbReference type="EMBL" id="CM010715">
    <property type="protein sequence ID" value="RZC47570.1"/>
    <property type="molecule type" value="Genomic_DNA"/>
</dbReference>
<dbReference type="Proteomes" id="UP000316621">
    <property type="component" value="Chromosome 1"/>
</dbReference>
<reference evidence="3 4" key="1">
    <citation type="journal article" date="2018" name="Science">
        <title>The opium poppy genome and morphinan production.</title>
        <authorList>
            <person name="Guo L."/>
            <person name="Winzer T."/>
            <person name="Yang X."/>
            <person name="Li Y."/>
            <person name="Ning Z."/>
            <person name="He Z."/>
            <person name="Teodor R."/>
            <person name="Lu Y."/>
            <person name="Bowser T.A."/>
            <person name="Graham I.A."/>
            <person name="Ye K."/>
        </authorList>
    </citation>
    <scope>NUCLEOTIDE SEQUENCE [LARGE SCALE GENOMIC DNA]</scope>
    <source>
        <strain evidence="4">cv. HN1</strain>
        <tissue evidence="3">Leaves</tissue>
    </source>
</reference>
<feature type="domain" description="F-box associated beta-propeller type 1" evidence="2">
    <location>
        <begin position="122"/>
        <end position="311"/>
    </location>
</feature>
<evidence type="ECO:0000259" key="1">
    <source>
        <dbReference type="Pfam" id="PF00646"/>
    </source>
</evidence>